<evidence type="ECO:0000256" key="2">
    <source>
        <dbReference type="ARBA" id="ARBA00012528"/>
    </source>
</evidence>
<dbReference type="InterPro" id="IPR000160">
    <property type="entry name" value="GGDEF_dom"/>
</dbReference>
<evidence type="ECO:0000256" key="4">
    <source>
        <dbReference type="SAM" id="Phobius"/>
    </source>
</evidence>
<keyword evidence="4" id="KW-0472">Membrane</keyword>
<dbReference type="InterPro" id="IPR011622">
    <property type="entry name" value="7TMR_DISM_rcpt_extracell_dom2"/>
</dbReference>
<accession>A0A2T1K5K8</accession>
<keyword evidence="8" id="KW-1185">Reference proteome</keyword>
<comment type="catalytic activity">
    <reaction evidence="3">
        <text>2 GTP = 3',3'-c-di-GMP + 2 diphosphate</text>
        <dbReference type="Rhea" id="RHEA:24898"/>
        <dbReference type="ChEBI" id="CHEBI:33019"/>
        <dbReference type="ChEBI" id="CHEBI:37565"/>
        <dbReference type="ChEBI" id="CHEBI:58805"/>
        <dbReference type="EC" id="2.7.7.65"/>
    </reaction>
</comment>
<feature type="transmembrane region" description="Helical" evidence="4">
    <location>
        <begin position="181"/>
        <end position="201"/>
    </location>
</feature>
<dbReference type="Proteomes" id="UP000239866">
    <property type="component" value="Unassembled WGS sequence"/>
</dbReference>
<dbReference type="NCBIfam" id="TIGR00254">
    <property type="entry name" value="GGDEF"/>
    <property type="match status" value="1"/>
</dbReference>
<dbReference type="Pfam" id="PF07695">
    <property type="entry name" value="7TMR-DISM_7TM"/>
    <property type="match status" value="1"/>
</dbReference>
<dbReference type="AlphaFoldDB" id="A0A2T1K5K8"/>
<dbReference type="CDD" id="cd01949">
    <property type="entry name" value="GGDEF"/>
    <property type="match status" value="1"/>
</dbReference>
<reference evidence="7 8" key="1">
    <citation type="submission" date="2018-03" db="EMBL/GenBank/DDBJ databases">
        <title>Marinobacter brunus sp. nov., a marine bacterium of Gamma-proteobacteria isolated from the surface seawater of the South China Sea.</title>
        <authorList>
            <person name="Cheng H."/>
            <person name="Wu Y.-H."/>
            <person name="Xamxidin M."/>
            <person name="Xu X.-W."/>
        </authorList>
    </citation>
    <scope>NUCLEOTIDE SEQUENCE [LARGE SCALE GENOMIC DNA]</scope>
    <source>
        <strain evidence="7 8">NH169-3</strain>
    </source>
</reference>
<dbReference type="Gene3D" id="2.60.40.2380">
    <property type="match status" value="1"/>
</dbReference>
<name>A0A2T1K5K8_9GAMM</name>
<comment type="caution">
    <text evidence="7">The sequence shown here is derived from an EMBL/GenBank/DDBJ whole genome shotgun (WGS) entry which is preliminary data.</text>
</comment>
<dbReference type="Gene3D" id="3.30.70.270">
    <property type="match status" value="1"/>
</dbReference>
<dbReference type="PROSITE" id="PS50887">
    <property type="entry name" value="GGDEF"/>
    <property type="match status" value="1"/>
</dbReference>
<feature type="transmembrane region" description="Helical" evidence="4">
    <location>
        <begin position="325"/>
        <end position="346"/>
    </location>
</feature>
<gene>
    <name evidence="7" type="ORF">C7H09_16940</name>
</gene>
<evidence type="ECO:0000313" key="7">
    <source>
        <dbReference type="EMBL" id="PSF05033.1"/>
    </source>
</evidence>
<dbReference type="PANTHER" id="PTHR45138:SF9">
    <property type="entry name" value="DIGUANYLATE CYCLASE DGCM-RELATED"/>
    <property type="match status" value="1"/>
</dbReference>
<dbReference type="InterPro" id="IPR043128">
    <property type="entry name" value="Rev_trsase/Diguanyl_cyclase"/>
</dbReference>
<protein>
    <recommendedName>
        <fullName evidence="2">diguanylate cyclase</fullName>
        <ecNumber evidence="2">2.7.7.65</ecNumber>
    </recommendedName>
</protein>
<evidence type="ECO:0000256" key="3">
    <source>
        <dbReference type="ARBA" id="ARBA00034247"/>
    </source>
</evidence>
<sequence>MAAVCVLLLWAVSLTAQAAPTLDVTGDEVQLRDFPVGVLIDNAQSLDYPAAREQTYALTDSTPNLGTGASVTWHRIALNNPGAETKALFLHLPAAFQVRAIAIYEEQSRRLVGQARVDLNNASDNPLMHRGTIVYPFSVPAGKTTVLYVRSQLYSHQWFEAEIYDDKHSRQALATGAHLDIALLVGMMLALVFYNGLLYFATSRKENLLYSLYLISGVIWIALSYGLIAQAFNAYGDAVFMLNLSVFTMPIFLVLFMMVIFETREFYVTEHRILQGLLALLVAGLCYGFFDIEGALVPASSLAALMMVVTSSVSVSILRKGHPLVKFFLVGHSFFIVFNGVAVLFYKGLIEPSYLNSHGVGIGIVLEAITLAFIISYRIKVLEDIRTQQDELKRQAATDPLTQLYNRRYFMAQSEALAEQAKTLGAPLSVMTLDIDHFKAVNDTYGHHAGDLVLKAVARNLQKFSRDRDLVARFGGEEFVILLPGADHTEAEGCAERIRRGVESDAVQAGDEVRVRVTVSLGVAQVDTAKESIEAALNRADKALYAAKTGGRNRVCVA</sequence>
<feature type="chain" id="PRO_5015563167" description="diguanylate cyclase" evidence="5">
    <location>
        <begin position="19"/>
        <end position="558"/>
    </location>
</feature>
<dbReference type="InterPro" id="IPR011623">
    <property type="entry name" value="7TMR_DISM_rcpt_extracell_dom1"/>
</dbReference>
<dbReference type="GO" id="GO:0052621">
    <property type="term" value="F:diguanylate cyclase activity"/>
    <property type="evidence" value="ECO:0007669"/>
    <property type="project" value="UniProtKB-EC"/>
</dbReference>
<evidence type="ECO:0000256" key="1">
    <source>
        <dbReference type="ARBA" id="ARBA00001946"/>
    </source>
</evidence>
<feature type="transmembrane region" description="Helical" evidence="4">
    <location>
        <begin position="296"/>
        <end position="318"/>
    </location>
</feature>
<feature type="transmembrane region" description="Helical" evidence="4">
    <location>
        <begin position="208"/>
        <end position="228"/>
    </location>
</feature>
<evidence type="ECO:0000259" key="6">
    <source>
        <dbReference type="PROSITE" id="PS50887"/>
    </source>
</evidence>
<dbReference type="SMART" id="SM00267">
    <property type="entry name" value="GGDEF"/>
    <property type="match status" value="1"/>
</dbReference>
<dbReference type="InterPro" id="IPR029787">
    <property type="entry name" value="Nucleotide_cyclase"/>
</dbReference>
<feature type="transmembrane region" description="Helical" evidence="4">
    <location>
        <begin position="240"/>
        <end position="261"/>
    </location>
</feature>
<keyword evidence="4" id="KW-0812">Transmembrane</keyword>
<evidence type="ECO:0000313" key="8">
    <source>
        <dbReference type="Proteomes" id="UP000239866"/>
    </source>
</evidence>
<keyword evidence="4" id="KW-1133">Transmembrane helix</keyword>
<feature type="domain" description="GGDEF" evidence="6">
    <location>
        <begin position="426"/>
        <end position="558"/>
    </location>
</feature>
<feature type="signal peptide" evidence="5">
    <location>
        <begin position="1"/>
        <end position="18"/>
    </location>
</feature>
<dbReference type="PANTHER" id="PTHR45138">
    <property type="entry name" value="REGULATORY COMPONENTS OF SENSORY TRANSDUCTION SYSTEM"/>
    <property type="match status" value="1"/>
</dbReference>
<dbReference type="Pfam" id="PF00990">
    <property type="entry name" value="GGDEF"/>
    <property type="match status" value="1"/>
</dbReference>
<feature type="transmembrane region" description="Helical" evidence="4">
    <location>
        <begin position="358"/>
        <end position="379"/>
    </location>
</feature>
<proteinExistence type="predicted"/>
<dbReference type="Pfam" id="PF07696">
    <property type="entry name" value="7TMR-DISMED2"/>
    <property type="match status" value="1"/>
</dbReference>
<evidence type="ECO:0000256" key="5">
    <source>
        <dbReference type="SAM" id="SignalP"/>
    </source>
</evidence>
<feature type="transmembrane region" description="Helical" evidence="4">
    <location>
        <begin position="273"/>
        <end position="290"/>
    </location>
</feature>
<organism evidence="7 8">
    <name type="scientific">Marinobacter fuscus</name>
    <dbReference type="NCBI Taxonomy" id="2109942"/>
    <lineage>
        <taxon>Bacteria</taxon>
        <taxon>Pseudomonadati</taxon>
        <taxon>Pseudomonadota</taxon>
        <taxon>Gammaproteobacteria</taxon>
        <taxon>Pseudomonadales</taxon>
        <taxon>Marinobacteraceae</taxon>
        <taxon>Marinobacter</taxon>
    </lineage>
</organism>
<dbReference type="EMBL" id="PXNP01000105">
    <property type="protein sequence ID" value="PSF05033.1"/>
    <property type="molecule type" value="Genomic_DNA"/>
</dbReference>
<dbReference type="InterPro" id="IPR050469">
    <property type="entry name" value="Diguanylate_Cyclase"/>
</dbReference>
<keyword evidence="5" id="KW-0732">Signal</keyword>
<dbReference type="SUPFAM" id="SSF55073">
    <property type="entry name" value="Nucleotide cyclase"/>
    <property type="match status" value="1"/>
</dbReference>
<dbReference type="OrthoDB" id="5289013at2"/>
<comment type="cofactor">
    <cofactor evidence="1">
        <name>Mg(2+)</name>
        <dbReference type="ChEBI" id="CHEBI:18420"/>
    </cofactor>
</comment>
<dbReference type="EC" id="2.7.7.65" evidence="2"/>
<dbReference type="FunFam" id="3.30.70.270:FF:000001">
    <property type="entry name" value="Diguanylate cyclase domain protein"/>
    <property type="match status" value="1"/>
</dbReference>